<gene>
    <name evidence="1" type="ORF">EGYM00163_LOCUS36225</name>
</gene>
<protein>
    <submittedName>
        <fullName evidence="1">Uncharacterized protein</fullName>
    </submittedName>
</protein>
<dbReference type="AlphaFoldDB" id="A0A7S4LF23"/>
<reference evidence="1" key="1">
    <citation type="submission" date="2021-01" db="EMBL/GenBank/DDBJ databases">
        <authorList>
            <person name="Corre E."/>
            <person name="Pelletier E."/>
            <person name="Niang G."/>
            <person name="Scheremetjew M."/>
            <person name="Finn R."/>
            <person name="Kale V."/>
            <person name="Holt S."/>
            <person name="Cochrane G."/>
            <person name="Meng A."/>
            <person name="Brown T."/>
            <person name="Cohen L."/>
        </authorList>
    </citation>
    <scope>NUCLEOTIDE SEQUENCE</scope>
    <source>
        <strain evidence="1">CCMP1594</strain>
    </source>
</reference>
<name>A0A7S4LF23_9EUGL</name>
<evidence type="ECO:0000313" key="1">
    <source>
        <dbReference type="EMBL" id="CAE0824982.1"/>
    </source>
</evidence>
<dbReference type="EMBL" id="HBJA01104967">
    <property type="protein sequence ID" value="CAE0824982.1"/>
    <property type="molecule type" value="Transcribed_RNA"/>
</dbReference>
<organism evidence="1">
    <name type="scientific">Eutreptiella gymnastica</name>
    <dbReference type="NCBI Taxonomy" id="73025"/>
    <lineage>
        <taxon>Eukaryota</taxon>
        <taxon>Discoba</taxon>
        <taxon>Euglenozoa</taxon>
        <taxon>Euglenida</taxon>
        <taxon>Spirocuta</taxon>
        <taxon>Euglenophyceae</taxon>
        <taxon>Eutreptiales</taxon>
        <taxon>Eutreptiaceae</taxon>
        <taxon>Eutreptiella</taxon>
    </lineage>
</organism>
<proteinExistence type="predicted"/>
<accession>A0A7S4LF23</accession>
<sequence length="142" mass="15690">MHALEFGKGWSIIPGIAVPLLPDAMCSCFLPRAQMHVHWMAEGSVVHRSMQHALQIQKWLRWTSEPQPNNPAQTLALHEPLKRRIKKSGCFQTLQHLHSFGGTEPPPMPQIGSCAPPYAPKVLVPVLGDFKGSFPAPPCQTS</sequence>